<protein>
    <submittedName>
        <fullName evidence="5">Glucanase</fullName>
    </submittedName>
</protein>
<dbReference type="Gene3D" id="2.60.120.200">
    <property type="match status" value="3"/>
</dbReference>
<dbReference type="RefSeq" id="WP_135601408.1">
    <property type="nucleotide sequence ID" value="NZ_RQFK01000026.1"/>
</dbReference>
<evidence type="ECO:0000256" key="2">
    <source>
        <dbReference type="ARBA" id="ARBA00022737"/>
    </source>
</evidence>
<dbReference type="Gene3D" id="2.120.10.30">
    <property type="entry name" value="TolB, C-terminal domain"/>
    <property type="match status" value="3"/>
</dbReference>
<comment type="caution">
    <text evidence="5">The sequence shown here is derived from an EMBL/GenBank/DDBJ whole genome shotgun (WGS) entry which is preliminary data.</text>
</comment>
<gene>
    <name evidence="5" type="ORF">EHQ24_09425</name>
</gene>
<dbReference type="Proteomes" id="UP000298009">
    <property type="component" value="Unassembled WGS sequence"/>
</dbReference>
<keyword evidence="6" id="KW-1185">Reference proteome</keyword>
<dbReference type="InterPro" id="IPR013320">
    <property type="entry name" value="ConA-like_dom_sf"/>
</dbReference>
<dbReference type="Pfam" id="PF13385">
    <property type="entry name" value="Laminin_G_3"/>
    <property type="match status" value="3"/>
</dbReference>
<evidence type="ECO:0000259" key="4">
    <source>
        <dbReference type="SMART" id="SM00560"/>
    </source>
</evidence>
<evidence type="ECO:0000256" key="1">
    <source>
        <dbReference type="ARBA" id="ARBA00022729"/>
    </source>
</evidence>
<keyword evidence="2" id="KW-0677">Repeat</keyword>
<accession>A0A4R9I629</accession>
<feature type="domain" description="LamG-like jellyroll fold" evidence="4">
    <location>
        <begin position="1372"/>
        <end position="1507"/>
    </location>
</feature>
<dbReference type="OrthoDB" id="9774579at2"/>
<dbReference type="SMART" id="SM00560">
    <property type="entry name" value="LamGL"/>
    <property type="match status" value="3"/>
</dbReference>
<keyword evidence="1" id="KW-0732">Signal</keyword>
<evidence type="ECO:0000256" key="3">
    <source>
        <dbReference type="ARBA" id="ARBA00023157"/>
    </source>
</evidence>
<evidence type="ECO:0000313" key="5">
    <source>
        <dbReference type="EMBL" id="TGK81522.1"/>
    </source>
</evidence>
<dbReference type="InterPro" id="IPR006558">
    <property type="entry name" value="LamG-like"/>
</dbReference>
<dbReference type="SUPFAM" id="SSF49899">
    <property type="entry name" value="Concanavalin A-like lectins/glucanases"/>
    <property type="match status" value="3"/>
</dbReference>
<proteinExistence type="predicted"/>
<evidence type="ECO:0000313" key="6">
    <source>
        <dbReference type="Proteomes" id="UP000298009"/>
    </source>
</evidence>
<reference evidence="5" key="1">
    <citation type="journal article" date="2019" name="PLoS Negl. Trop. Dis.">
        <title>Revisiting the worldwide diversity of Leptospira species in the environment.</title>
        <authorList>
            <person name="Vincent A.T."/>
            <person name="Schiettekatte O."/>
            <person name="Bourhy P."/>
            <person name="Veyrier F.J."/>
            <person name="Picardeau M."/>
        </authorList>
    </citation>
    <scope>NUCLEOTIDE SEQUENCE [LARGE SCALE GENOMIC DNA]</scope>
    <source>
        <strain evidence="5">201800287</strain>
    </source>
</reference>
<feature type="domain" description="LamG-like jellyroll fold" evidence="4">
    <location>
        <begin position="1154"/>
        <end position="1281"/>
    </location>
</feature>
<dbReference type="SUPFAM" id="SSF63825">
    <property type="entry name" value="YWTD domain"/>
    <property type="match status" value="1"/>
</dbReference>
<name>A0A4R9I629_9LEPT</name>
<dbReference type="PANTHER" id="PTHR46388:SF2">
    <property type="entry name" value="NHL REPEAT-CONTAINING PROTEIN 2"/>
    <property type="match status" value="1"/>
</dbReference>
<keyword evidence="3" id="KW-1015">Disulfide bond</keyword>
<dbReference type="InterPro" id="IPR001258">
    <property type="entry name" value="NHL_repeat"/>
</dbReference>
<dbReference type="Pfam" id="PF01436">
    <property type="entry name" value="NHL"/>
    <property type="match status" value="1"/>
</dbReference>
<dbReference type="PANTHER" id="PTHR46388">
    <property type="entry name" value="NHL REPEAT-CONTAINING PROTEIN 2"/>
    <property type="match status" value="1"/>
</dbReference>
<sequence length="1957" mass="204797">MRFLLKTFIFTLILPLFACQFPSINRSFLETYTTFRFLQSNTLTYSVSFRVSGLLGSGLQIENNGDAVDVSSNQIYTFSKKIQSGSSYNVTVKTQPFSPIQKCIVSSGSGTVLNGNIEGIQIVCGDALYLIYGTVTNLLGNGLQVQNVTGAGTNVINVNSTNFSLPPIPAGETYNFSIVSQPTNPSQTCTITSPGVTSGTMAAAHLPSTINCTTNSFAVNAQVTGILGTLTMGNELKLTLDGSNTINVTSDGTFAFPGTYLSGGTFSITIDNPGGIITTGVCSISSSSITIANGAYTIPVNCSNAYLISGTVSSPGGTTTSILSNSVTLDLVNTGGTPFVSQQVTINAGVTNFTFPSTIPGGSNYQIAVATSAPNQICTITAGATHSGTVSDMGTAVVNCSLPTANFSPVTGSVFNNDGTVTLSSLIPGSEYRYTLGNGGQADPTCSTGTLTTTSVPITDTNSSVIKVIHCKTGWVESQIVSSTYNLKVATPTPSLATGSLLNSGQAVSFSTTTTGTTWVCQEGAAGTPTDPVCGATANTCSSGTAGNYVFPTPGSSQNVKARMCKVNYVGSDILSLNYQPNVYTVGGTISSLTIPFGVNTFVLQNNLGDDLIIAGNGTFTFNTAIPTGSNYSVTVLSNPQNPWQTCNLTNATGTIGAAAISNVSITCSVNQYTMSGNITSTVPLPAGLTVTNGIDTINVPGGATSTPISFTTPINSGTGYNIAINAEPPGYVCAIQSLYSGTILGANITNVAVNCVVGYRYGNAITAKKPAPLQIHYYRGLVSTAAGQTTSGSADATGTSATFSSIGGVTFDGTRGFIVDSGNHKIRIFNPDTGAVTSLVGNGTPGNTAGSGAVSAFNFPRGITTDGTYLYVTEFTGNRIKRILISSGITETFAGDDSSVSPANANVDSTDATLARFASPTGIVFDNDKLYIADRNNSSIRVMKLRTREVSTLTSGGDINQPEGITISGDYLYTSNLGTHNITKTHKDTGVTTILAGSTSIGFVDGMGTSASFVMPHGITNDGIFLYVADYGNHRIRRVHMTTGEVITIAGSGGTGLVNGEGVNATIEAPMYITNIGNVLVFGTTHALRSLNVSGLLAYYPLNGSVQNLMNNQTITAVGSPGFGLGRFGESIGSASTSLGNAGIAPLPAGSVNNISISAWLNWDGTIPGTAKIIFYNGTASTNGHGLFISNESQLGILRGGYPPDAVPITMIPGLWTHITMTVDNYNIYRIYMNGNLVFQKQFSTNAPTGDFSIGVASLTNFFPGRIADVRYYSKVLNEAEVNDLARNADSALVGNSYASRPIELLMQYEMNGNYNPSGPVGGTLSAHGGLTGLAPGRDRSPSSSVRFVADNIGYLDGPELGLPMGQHPRSVCVWIHPERYPLGSQNAAIFSYGTAGGSTEFILSMYTDAGGTNLLRYGGLGSGEVFTTHSVPINRWSHLCGTFDGTYGSIYVNGIDVVGPSNIGSSVTTTPGTGVYVGKMISFPTQTFAGKIADLRVYSKALTDKEIRRLSAQIPAGLVARFDFNKDLQDVSGMGNQVTNMGAGLFTDRYGNAAGAISTNGTNYINIATTDTQLPKTNKARTVCVHYKSSVSDPGTMVSYGQASTDGMISLGTANTGSKYLFSGYANDVEGSYYNHQNVWHQLCGVFHGPNNGNLAMIYHNGVLLDTQIKNTWNTTPTAFTIGTRADLTTNFSGFLDDVLVYNRALSTNEIQALSGYDPRQVTTWSPTLGLSSLRLHLSADSLSNQGNGTAVTTWHDRSGNAASFFNGPVAPTYNNAGYNGKPSVNFIGASSQYLYRGTALDLPFNNSTFFLAFSRTNLVDGPLLESAAGGVSYQLQSNRVHMTKPGFGDIGYSSPVFSGTLVPYLLAVEHLGSSLFGLYSSGLSYGFTMNVSQTFTQNNVYLGTDAATTNYFSGHISEVIYYKTSLTNVGRDIVFCYLSQKYNLSLAGSGTYCE</sequence>
<dbReference type="EMBL" id="RQFK01000026">
    <property type="protein sequence ID" value="TGK81522.1"/>
    <property type="molecule type" value="Genomic_DNA"/>
</dbReference>
<organism evidence="5 6">
    <name type="scientific">Leptospira noumeaensis</name>
    <dbReference type="NCBI Taxonomy" id="2484964"/>
    <lineage>
        <taxon>Bacteria</taxon>
        <taxon>Pseudomonadati</taxon>
        <taxon>Spirochaetota</taxon>
        <taxon>Spirochaetia</taxon>
        <taxon>Leptospirales</taxon>
        <taxon>Leptospiraceae</taxon>
        <taxon>Leptospira</taxon>
    </lineage>
</organism>
<feature type="domain" description="LamG-like jellyroll fold" evidence="4">
    <location>
        <begin position="1581"/>
        <end position="1711"/>
    </location>
</feature>
<dbReference type="InterPro" id="IPR011042">
    <property type="entry name" value="6-blade_b-propeller_TolB-like"/>
</dbReference>